<evidence type="ECO:0000256" key="1">
    <source>
        <dbReference type="SAM" id="MobiDB-lite"/>
    </source>
</evidence>
<dbReference type="AlphaFoldDB" id="A0A381RW73"/>
<evidence type="ECO:0000313" key="2">
    <source>
        <dbReference type="EMBL" id="SUZ95371.1"/>
    </source>
</evidence>
<proteinExistence type="predicted"/>
<organism evidence="2">
    <name type="scientific">marine metagenome</name>
    <dbReference type="NCBI Taxonomy" id="408172"/>
    <lineage>
        <taxon>unclassified sequences</taxon>
        <taxon>metagenomes</taxon>
        <taxon>ecological metagenomes</taxon>
    </lineage>
</organism>
<feature type="region of interest" description="Disordered" evidence="1">
    <location>
        <begin position="22"/>
        <end position="42"/>
    </location>
</feature>
<feature type="compositionally biased region" description="Polar residues" evidence="1">
    <location>
        <begin position="25"/>
        <end position="37"/>
    </location>
</feature>
<protein>
    <submittedName>
        <fullName evidence="2">Uncharacterized protein</fullName>
    </submittedName>
</protein>
<sequence length="195" mass="21866">MSHHAVVYSSPDSCTYQGLFKPVPDSSSHAQPNSNHKQAVGWKAAESQVDLATKAVRYFDRDRVGTENVSEAGRCHKYQTDTQQHLIKLPGLVQRRIKKTLERKTDNSHTDCADEQSGNERNPGNRHQAGNKIPASHRKYAVGKIHKTHKPHRDRQADGDDEQNHRVGQAIKYDADNDVAKLTHVGTSKSELCQE</sequence>
<feature type="compositionally biased region" description="Basic residues" evidence="1">
    <location>
        <begin position="135"/>
        <end position="153"/>
    </location>
</feature>
<feature type="compositionally biased region" description="Basic and acidic residues" evidence="1">
    <location>
        <begin position="154"/>
        <end position="165"/>
    </location>
</feature>
<accession>A0A381RW73</accession>
<reference evidence="2" key="1">
    <citation type="submission" date="2018-05" db="EMBL/GenBank/DDBJ databases">
        <authorList>
            <person name="Lanie J.A."/>
            <person name="Ng W.-L."/>
            <person name="Kazmierczak K.M."/>
            <person name="Andrzejewski T.M."/>
            <person name="Davidsen T.M."/>
            <person name="Wayne K.J."/>
            <person name="Tettelin H."/>
            <person name="Glass J.I."/>
            <person name="Rusch D."/>
            <person name="Podicherti R."/>
            <person name="Tsui H.-C.T."/>
            <person name="Winkler M.E."/>
        </authorList>
    </citation>
    <scope>NUCLEOTIDE SEQUENCE</scope>
</reference>
<feature type="compositionally biased region" description="Basic and acidic residues" evidence="1">
    <location>
        <begin position="100"/>
        <end position="112"/>
    </location>
</feature>
<name>A0A381RW73_9ZZZZ</name>
<gene>
    <name evidence="2" type="ORF">METZ01_LOCUS48225</name>
</gene>
<feature type="region of interest" description="Disordered" evidence="1">
    <location>
        <begin position="100"/>
        <end position="175"/>
    </location>
</feature>
<dbReference type="EMBL" id="UINC01002319">
    <property type="protein sequence ID" value="SUZ95371.1"/>
    <property type="molecule type" value="Genomic_DNA"/>
</dbReference>